<dbReference type="EMBL" id="MJEQ01003956">
    <property type="protein sequence ID" value="OIT22003.1"/>
    <property type="molecule type" value="Genomic_DNA"/>
</dbReference>
<feature type="region of interest" description="Disordered" evidence="1">
    <location>
        <begin position="82"/>
        <end position="172"/>
    </location>
</feature>
<feature type="non-terminal residue" evidence="2">
    <location>
        <position position="187"/>
    </location>
</feature>
<dbReference type="Gramene" id="OIT26221">
    <property type="protein sequence ID" value="OIT26221"/>
    <property type="gene ID" value="A4A49_32279"/>
</dbReference>
<comment type="caution">
    <text evidence="2">The sequence shown here is derived from an EMBL/GenBank/DDBJ whole genome shotgun (WGS) entry which is preliminary data.</text>
</comment>
<dbReference type="AlphaFoldDB" id="A0A1J6KGS0"/>
<proteinExistence type="predicted"/>
<reference evidence="2 4" key="1">
    <citation type="submission" date="2016-11" db="EMBL/GenBank/DDBJ databases">
        <title>The genome of Nicotiana attenuata.</title>
        <authorList>
            <person name="Xu S."/>
            <person name="Brockmoeller T."/>
            <person name="Gaquerel E."/>
            <person name="Navarro A."/>
            <person name="Kuhl H."/>
            <person name="Gase K."/>
            <person name="Ling Z."/>
            <person name="Zhou W."/>
            <person name="Kreitzer C."/>
            <person name="Stanke M."/>
            <person name="Tang H."/>
            <person name="Lyons E."/>
            <person name="Pandey P."/>
            <person name="Pandey S.P."/>
            <person name="Timmermann B."/>
            <person name="Baldwin I.T."/>
        </authorList>
    </citation>
    <scope>NUCLEOTIDE SEQUENCE [LARGE SCALE GENOMIC DNA]</scope>
    <source>
        <strain evidence="4">cv. UT</strain>
        <strain evidence="2">UT</strain>
        <tissue evidence="2">Leaves</tissue>
    </source>
</reference>
<dbReference type="Proteomes" id="UP000187609">
    <property type="component" value="Unassembled WGS sequence"/>
</dbReference>
<organism evidence="2 4">
    <name type="scientific">Nicotiana attenuata</name>
    <name type="common">Coyote tobacco</name>
    <dbReference type="NCBI Taxonomy" id="49451"/>
    <lineage>
        <taxon>Eukaryota</taxon>
        <taxon>Viridiplantae</taxon>
        <taxon>Streptophyta</taxon>
        <taxon>Embryophyta</taxon>
        <taxon>Tracheophyta</taxon>
        <taxon>Spermatophyta</taxon>
        <taxon>Magnoliopsida</taxon>
        <taxon>eudicotyledons</taxon>
        <taxon>Gunneridae</taxon>
        <taxon>Pentapetalae</taxon>
        <taxon>asterids</taxon>
        <taxon>lamiids</taxon>
        <taxon>Solanales</taxon>
        <taxon>Solanaceae</taxon>
        <taxon>Nicotianoideae</taxon>
        <taxon>Nicotianeae</taxon>
        <taxon>Nicotiana</taxon>
    </lineage>
</organism>
<feature type="region of interest" description="Disordered" evidence="1">
    <location>
        <begin position="45"/>
        <end position="66"/>
    </location>
</feature>
<keyword evidence="4" id="KW-1185">Reference proteome</keyword>
<evidence type="ECO:0000313" key="3">
    <source>
        <dbReference type="EMBL" id="OIT26221.1"/>
    </source>
</evidence>
<sequence>MQNTPTQKKLNPAAAGFTPKSTGVASLKKGNVATNKGEGILTLATAPKESTAHWEKEPDVEEHSVIGKNSIVGVQIVAEGNNMNTVDNQIPQIEQQSNPSQPPNPQNHTSAEMIEPIENAKDSGETGDTGDSGGKRTELQQQQVDKNEKVLAAVSENQQKPITDAAGDGTVASRQEDIISIRAIIEE</sequence>
<name>A0A1J6KGS0_NICAT</name>
<evidence type="ECO:0000313" key="2">
    <source>
        <dbReference type="EMBL" id="OIT22003.1"/>
    </source>
</evidence>
<gene>
    <name evidence="3" type="ORF">A4A49_32279</name>
    <name evidence="2" type="ORF">A4A49_63709</name>
</gene>
<protein>
    <submittedName>
        <fullName evidence="2">Uncharacterized protein</fullName>
    </submittedName>
</protein>
<dbReference type="Gramene" id="OIT22003">
    <property type="protein sequence ID" value="OIT22003"/>
    <property type="gene ID" value="A4A49_63709"/>
</dbReference>
<accession>A0A1J6KGS0</accession>
<feature type="region of interest" description="Disordered" evidence="1">
    <location>
        <begin position="1"/>
        <end position="31"/>
    </location>
</feature>
<evidence type="ECO:0000313" key="4">
    <source>
        <dbReference type="Proteomes" id="UP000187609"/>
    </source>
</evidence>
<evidence type="ECO:0000256" key="1">
    <source>
        <dbReference type="SAM" id="MobiDB-lite"/>
    </source>
</evidence>
<feature type="compositionally biased region" description="Low complexity" evidence="1">
    <location>
        <begin position="88"/>
        <end position="99"/>
    </location>
</feature>
<dbReference type="EMBL" id="MJEQ01002921">
    <property type="protein sequence ID" value="OIT26221.1"/>
    <property type="molecule type" value="Genomic_DNA"/>
</dbReference>
<feature type="compositionally biased region" description="Basic and acidic residues" evidence="1">
    <location>
        <begin position="50"/>
        <end position="65"/>
    </location>
</feature>